<proteinExistence type="predicted"/>
<reference evidence="4" key="1">
    <citation type="submission" date="2012-09" db="EMBL/GenBank/DDBJ databases">
        <title>Genome sequencing and comparative transcriptomics of race 1 and race 4 of banana pathogen: Fusarium oxysporum f. sp. cubense.</title>
        <authorList>
            <person name="Fang X."/>
            <person name="Huang J."/>
        </authorList>
    </citation>
    <scope>NUCLEOTIDE SEQUENCE [LARGE SCALE GENOMIC DNA]</scope>
    <source>
        <strain evidence="4">race 1</strain>
    </source>
</reference>
<dbReference type="InterPro" id="IPR029526">
    <property type="entry name" value="PGBD"/>
</dbReference>
<evidence type="ECO:0000259" key="2">
    <source>
        <dbReference type="Pfam" id="PF13843"/>
    </source>
</evidence>
<dbReference type="EMBL" id="KB730311">
    <property type="protein sequence ID" value="ENH67777.1"/>
    <property type="molecule type" value="Genomic_DNA"/>
</dbReference>
<evidence type="ECO:0000256" key="1">
    <source>
        <dbReference type="SAM" id="MobiDB-lite"/>
    </source>
</evidence>
<feature type="region of interest" description="Disordered" evidence="1">
    <location>
        <begin position="121"/>
        <end position="141"/>
    </location>
</feature>
<dbReference type="HOGENOM" id="CLU_1457777_0_0_1"/>
<protein>
    <recommendedName>
        <fullName evidence="2">PiggyBac transposable element-derived protein domain-containing protein</fullName>
    </recommendedName>
</protein>
<feature type="domain" description="PiggyBac transposable element-derived protein" evidence="2">
    <location>
        <begin position="3"/>
        <end position="107"/>
    </location>
</feature>
<dbReference type="STRING" id="1229664.N4U8L9"/>
<dbReference type="VEuPathDB" id="FungiDB:FOC1_g10001248"/>
<gene>
    <name evidence="3" type="ORF">FOC1_g10001248</name>
</gene>
<dbReference type="Pfam" id="PF13843">
    <property type="entry name" value="DDE_Tnp_1_7"/>
    <property type="match status" value="1"/>
</dbReference>
<sequence length="186" mass="21532">LIKFMPLRKFELITLHFRTFDYTKLDVRDQSDLPKTFQAAEEWQKVSIELYLPEPNLTVDERMVPFTGRSKETTIFKGNPTPIGFKVWVIMQQGFLLQWLWHIKASSYNAVTVELPTPQRHSKKGKLLTENPLKEDGKAADGTPLQYNEVYLTPVQDEQVWTTLYAFPLLVCLCSLSLGPSNRLDR</sequence>
<reference evidence="4" key="2">
    <citation type="journal article" date="2014" name="PLoS ONE">
        <title>Genome and Transcriptome Analysis of the Fungal Pathogen Fusarium oxysporum f. sp. cubense Causing Banana Vascular Wilt Disease.</title>
        <authorList>
            <person name="Guo L."/>
            <person name="Han L."/>
            <person name="Yang L."/>
            <person name="Zeng H."/>
            <person name="Fan D."/>
            <person name="Zhu Y."/>
            <person name="Feng Y."/>
            <person name="Wang G."/>
            <person name="Peng C."/>
            <person name="Jiang X."/>
            <person name="Zhou D."/>
            <person name="Ni P."/>
            <person name="Liang C."/>
            <person name="Liu L."/>
            <person name="Wang J."/>
            <person name="Mao C."/>
            <person name="Fang X."/>
            <person name="Peng M."/>
            <person name="Huang J."/>
        </authorList>
    </citation>
    <scope>NUCLEOTIDE SEQUENCE [LARGE SCALE GENOMIC DNA]</scope>
    <source>
        <strain evidence="4">race 1</strain>
    </source>
</reference>
<name>N4U8L9_FUSC1</name>
<evidence type="ECO:0000313" key="4">
    <source>
        <dbReference type="Proteomes" id="UP000016928"/>
    </source>
</evidence>
<evidence type="ECO:0000313" key="3">
    <source>
        <dbReference type="EMBL" id="ENH67777.1"/>
    </source>
</evidence>
<feature type="non-terminal residue" evidence="3">
    <location>
        <position position="1"/>
    </location>
</feature>
<dbReference type="AlphaFoldDB" id="N4U8L9"/>
<organism evidence="3 4">
    <name type="scientific">Fusarium oxysporum f. sp. cubense (strain race 1)</name>
    <name type="common">Panama disease fungus</name>
    <dbReference type="NCBI Taxonomy" id="1229664"/>
    <lineage>
        <taxon>Eukaryota</taxon>
        <taxon>Fungi</taxon>
        <taxon>Dikarya</taxon>
        <taxon>Ascomycota</taxon>
        <taxon>Pezizomycotina</taxon>
        <taxon>Sordariomycetes</taxon>
        <taxon>Hypocreomycetidae</taxon>
        <taxon>Hypocreales</taxon>
        <taxon>Nectriaceae</taxon>
        <taxon>Fusarium</taxon>
        <taxon>Fusarium oxysporum species complex</taxon>
    </lineage>
</organism>
<accession>N4U8L9</accession>
<dbReference type="Proteomes" id="UP000016928">
    <property type="component" value="Unassembled WGS sequence"/>
</dbReference>